<feature type="domain" description="ATP-grasp" evidence="5">
    <location>
        <begin position="131"/>
        <end position="353"/>
    </location>
</feature>
<dbReference type="OrthoDB" id="9813261at2"/>
<gene>
    <name evidence="6" type="ORF">SAMN05421790_103139</name>
</gene>
<dbReference type="SUPFAM" id="SSF56059">
    <property type="entry name" value="Glutathione synthetase ATP-binding domain-like"/>
    <property type="match status" value="1"/>
</dbReference>
<evidence type="ECO:0000256" key="2">
    <source>
        <dbReference type="ARBA" id="ARBA00022741"/>
    </source>
</evidence>
<dbReference type="GO" id="GO:0046872">
    <property type="term" value="F:metal ion binding"/>
    <property type="evidence" value="ECO:0007669"/>
    <property type="project" value="InterPro"/>
</dbReference>
<keyword evidence="2 4" id="KW-0547">Nucleotide-binding</keyword>
<evidence type="ECO:0000256" key="1">
    <source>
        <dbReference type="ARBA" id="ARBA00022598"/>
    </source>
</evidence>
<dbReference type="Gene3D" id="3.30.470.20">
    <property type="entry name" value="ATP-grasp fold, B domain"/>
    <property type="match status" value="1"/>
</dbReference>
<dbReference type="InterPro" id="IPR040570">
    <property type="entry name" value="LAL_C2"/>
</dbReference>
<dbReference type="Pfam" id="PF18603">
    <property type="entry name" value="LAL_C2"/>
    <property type="match status" value="1"/>
</dbReference>
<protein>
    <submittedName>
        <fullName evidence="6">ATP-grasp domain-containing protein</fullName>
    </submittedName>
</protein>
<dbReference type="RefSeq" id="WP_076524061.1">
    <property type="nucleotide sequence ID" value="NZ_CP048103.1"/>
</dbReference>
<dbReference type="PANTHER" id="PTHR43585:SF2">
    <property type="entry name" value="ATP-GRASP ENZYME FSQD"/>
    <property type="match status" value="1"/>
</dbReference>
<dbReference type="PANTHER" id="PTHR43585">
    <property type="entry name" value="FUMIPYRROLE BIOSYNTHESIS PROTEIN C"/>
    <property type="match status" value="1"/>
</dbReference>
<name>A0A1N7KLC0_9BACL</name>
<dbReference type="GO" id="GO:0005524">
    <property type="term" value="F:ATP binding"/>
    <property type="evidence" value="ECO:0007669"/>
    <property type="project" value="UniProtKB-UniRule"/>
</dbReference>
<evidence type="ECO:0000313" key="6">
    <source>
        <dbReference type="EMBL" id="SIS62306.1"/>
    </source>
</evidence>
<evidence type="ECO:0000256" key="3">
    <source>
        <dbReference type="ARBA" id="ARBA00022840"/>
    </source>
</evidence>
<dbReference type="InterPro" id="IPR052032">
    <property type="entry name" value="ATP-dep_AA_Ligase"/>
</dbReference>
<dbReference type="GO" id="GO:0016874">
    <property type="term" value="F:ligase activity"/>
    <property type="evidence" value="ECO:0007669"/>
    <property type="project" value="UniProtKB-KW"/>
</dbReference>
<dbReference type="Pfam" id="PF13535">
    <property type="entry name" value="ATP-grasp_4"/>
    <property type="match status" value="1"/>
</dbReference>
<keyword evidence="3 4" id="KW-0067">ATP-binding</keyword>
<proteinExistence type="predicted"/>
<keyword evidence="1" id="KW-0436">Ligase</keyword>
<keyword evidence="7" id="KW-1185">Reference proteome</keyword>
<dbReference type="Proteomes" id="UP000186795">
    <property type="component" value="Unassembled WGS sequence"/>
</dbReference>
<reference evidence="7" key="1">
    <citation type="submission" date="2017-01" db="EMBL/GenBank/DDBJ databases">
        <authorList>
            <person name="Varghese N."/>
            <person name="Submissions S."/>
        </authorList>
    </citation>
    <scope>NUCLEOTIDE SEQUENCE [LARGE SCALE GENOMIC DNA]</scope>
    <source>
        <strain evidence="7">DSM 45196</strain>
    </source>
</reference>
<dbReference type="AlphaFoldDB" id="A0A1N7KLC0"/>
<organism evidence="6 7">
    <name type="scientific">Kroppenstedtia eburnea</name>
    <dbReference type="NCBI Taxonomy" id="714067"/>
    <lineage>
        <taxon>Bacteria</taxon>
        <taxon>Bacillati</taxon>
        <taxon>Bacillota</taxon>
        <taxon>Bacilli</taxon>
        <taxon>Bacillales</taxon>
        <taxon>Thermoactinomycetaceae</taxon>
        <taxon>Kroppenstedtia</taxon>
    </lineage>
</organism>
<evidence type="ECO:0000259" key="5">
    <source>
        <dbReference type="PROSITE" id="PS50975"/>
    </source>
</evidence>
<sequence>MKKAFVFIENQAFNTLLELAARTRERGYTNLLIFRKMQPHEKERLNEYEQQHRHPLFEQICEVERWDYSRLRDLVEEMAGKQPLAGILTVSGLFTADGLLGASVAQIASEKGLPSQSVDGLYRSNNKYLTRDALRHAGLQTVDFGLATEETSLIEHARRIGYPVILKPINGCASQLVIKCENEQELLQGYRSALKKLPRSIYRDLYACTHRFADKKGNQIIFDPLRTMLVEKYIEGPEASIEIVATETDVIPLLVHDKVLVSEGDRVVYEHLLVVPPVRFTPEELENIRRYAVEVAKATGIKNSLCHVEIRYDKHSGPQLLEINPRVGGMLVTKSLETMIGFHALDAMVDLALGSFQPRPYPCTTDQYGMFTLYPPHAGYFERVEGLDKLNRIPGILSSTLLFPEGTQIHGDDEEVFLLMCWVKGETYEEIRDIYEQAKREVRFHVKKEAPAR</sequence>
<accession>A0A1N7KLC0</accession>
<dbReference type="EMBL" id="FTOD01000003">
    <property type="protein sequence ID" value="SIS62306.1"/>
    <property type="molecule type" value="Genomic_DNA"/>
</dbReference>
<evidence type="ECO:0000313" key="7">
    <source>
        <dbReference type="Proteomes" id="UP000186795"/>
    </source>
</evidence>
<dbReference type="InterPro" id="IPR011761">
    <property type="entry name" value="ATP-grasp"/>
</dbReference>
<dbReference type="PROSITE" id="PS50975">
    <property type="entry name" value="ATP_GRASP"/>
    <property type="match status" value="1"/>
</dbReference>
<evidence type="ECO:0000256" key="4">
    <source>
        <dbReference type="PROSITE-ProRule" id="PRU00409"/>
    </source>
</evidence>